<organism evidence="1 2">
    <name type="scientific">Agromyces seonyuensis</name>
    <dbReference type="NCBI Taxonomy" id="2662446"/>
    <lineage>
        <taxon>Bacteria</taxon>
        <taxon>Bacillati</taxon>
        <taxon>Actinomycetota</taxon>
        <taxon>Actinomycetes</taxon>
        <taxon>Micrococcales</taxon>
        <taxon>Microbacteriaceae</taxon>
        <taxon>Agromyces</taxon>
    </lineage>
</organism>
<name>A0A6I4P3I1_9MICO</name>
<dbReference type="EMBL" id="WSTA01000012">
    <property type="protein sequence ID" value="MWB97784.1"/>
    <property type="molecule type" value="Genomic_DNA"/>
</dbReference>
<dbReference type="Proteomes" id="UP000438182">
    <property type="component" value="Unassembled WGS sequence"/>
</dbReference>
<gene>
    <name evidence="1" type="ORF">GB864_04360</name>
</gene>
<sequence length="76" mass="8807">MTAYTPSPGVAGLSFTMPERMAMRVGMALERWAAHHARIRSEIWHDPHPNIAELERQQEALKSDVYFKTFQNFHPL</sequence>
<keyword evidence="2" id="KW-1185">Reference proteome</keyword>
<evidence type="ECO:0000313" key="2">
    <source>
        <dbReference type="Proteomes" id="UP000438182"/>
    </source>
</evidence>
<reference evidence="1 2" key="1">
    <citation type="submission" date="2019-12" db="EMBL/GenBank/DDBJ databases">
        <authorList>
            <person name="Kim Y.S."/>
        </authorList>
    </citation>
    <scope>NUCLEOTIDE SEQUENCE [LARGE SCALE GENOMIC DNA]</scope>
    <source>
        <strain evidence="1 2">MMS17-SY077</strain>
    </source>
</reference>
<dbReference type="AlphaFoldDB" id="A0A6I4P3I1"/>
<proteinExistence type="predicted"/>
<accession>A0A6I4P3I1</accession>
<protein>
    <submittedName>
        <fullName evidence="1">Uncharacterized protein</fullName>
    </submittedName>
</protein>
<comment type="caution">
    <text evidence="1">The sequence shown here is derived from an EMBL/GenBank/DDBJ whole genome shotgun (WGS) entry which is preliminary data.</text>
</comment>
<dbReference type="RefSeq" id="WP_160423130.1">
    <property type="nucleotide sequence ID" value="NZ_WSTA01000012.1"/>
</dbReference>
<evidence type="ECO:0000313" key="1">
    <source>
        <dbReference type="EMBL" id="MWB97784.1"/>
    </source>
</evidence>